<protein>
    <submittedName>
        <fullName evidence="1">Uncharacterized protein</fullName>
    </submittedName>
</protein>
<organism evidence="1 2">
    <name type="scientific">Aeromonas phage phiAS5</name>
    <dbReference type="NCBI Taxonomy" id="879630"/>
    <lineage>
        <taxon>Viruses</taxon>
        <taxon>Duplodnaviria</taxon>
        <taxon>Heunggongvirae</taxon>
        <taxon>Uroviricota</taxon>
        <taxon>Caudoviricetes</taxon>
        <taxon>Pantevenvirales</taxon>
        <taxon>Straboviridae</taxon>
        <taxon>Chrysonvirus</taxon>
        <taxon>Chrysonvirus as5</taxon>
    </lineage>
</organism>
<evidence type="ECO:0000313" key="2">
    <source>
        <dbReference type="Proteomes" id="UP000002236"/>
    </source>
</evidence>
<dbReference type="GeneID" id="9861455"/>
<dbReference type="Proteomes" id="UP000002236">
    <property type="component" value="Segment"/>
</dbReference>
<dbReference type="EMBL" id="HM452126">
    <property type="protein sequence ID" value="ADM79891.1"/>
    <property type="molecule type" value="Genomic_DNA"/>
</dbReference>
<dbReference type="RefSeq" id="YP_003969337.1">
    <property type="nucleotide sequence ID" value="NC_014636.1"/>
</dbReference>
<dbReference type="KEGG" id="vg:9861455"/>
<proteinExistence type="predicted"/>
<accession>E1A2E5</accession>
<name>E1A2E5_9CAUD</name>
<evidence type="ECO:0000313" key="1">
    <source>
        <dbReference type="EMBL" id="ADM79891.1"/>
    </source>
</evidence>
<keyword evidence="2" id="KW-1185">Reference proteome</keyword>
<reference evidence="1 2" key="1">
    <citation type="journal article" date="2012" name="Vet. Microbiol.">
        <title>Complete genome sequence and characterization of a broad-host range T4-like bacteriophage phiAS5 infecting Aeromonas salmonicida subsp. salmonicida.</title>
        <authorList>
            <person name="Kim J.H."/>
            <person name="Son J.S."/>
            <person name="Choi Y.J."/>
            <person name="Choresca C.H.Jr."/>
            <person name="Shin S.P."/>
            <person name="Han J.E."/>
            <person name="Jun J.W."/>
            <person name="Park S.C."/>
        </authorList>
    </citation>
    <scope>NUCLEOTIDE SEQUENCE [LARGE SCALE GENOMIC DNA]</scope>
</reference>
<sequence>MKKCYVFINRYLGDKQAGIQAAHAIARMMIQPPKEVLRWAVEHETLVLLNGGDHNDLERLMEYNCDETKMFEFREPGLNNAITAVAYVPNEAHENRIDVFKAYQKTGFEYELNTGSNAVTNDYLCDLITRSHSFRG</sequence>
<gene>
    <name evidence="1" type="ORF">phiAS5_ORF0048</name>
</gene>
<dbReference type="OrthoDB" id="25329at10239"/>